<dbReference type="Pfam" id="PF00582">
    <property type="entry name" value="Usp"/>
    <property type="match status" value="1"/>
</dbReference>
<dbReference type="InterPro" id="IPR014729">
    <property type="entry name" value="Rossmann-like_a/b/a_fold"/>
</dbReference>
<dbReference type="InterPro" id="IPR006015">
    <property type="entry name" value="Universal_stress_UspA"/>
</dbReference>
<dbReference type="PANTHER" id="PTHR46268:SF6">
    <property type="entry name" value="UNIVERSAL STRESS PROTEIN UP12"/>
    <property type="match status" value="1"/>
</dbReference>
<gene>
    <name evidence="3" type="ORF">IDH44_23655</name>
</gene>
<dbReference type="RefSeq" id="WP_190921302.1">
    <property type="nucleotide sequence ID" value="NZ_JACXIZ010000058.1"/>
</dbReference>
<keyword evidence="4" id="KW-1185">Reference proteome</keyword>
<organism evidence="3 4">
    <name type="scientific">Paenibacillus sabuli</name>
    <dbReference type="NCBI Taxonomy" id="2772509"/>
    <lineage>
        <taxon>Bacteria</taxon>
        <taxon>Bacillati</taxon>
        <taxon>Bacillota</taxon>
        <taxon>Bacilli</taxon>
        <taxon>Bacillales</taxon>
        <taxon>Paenibacillaceae</taxon>
        <taxon>Paenibacillus</taxon>
    </lineage>
</organism>
<dbReference type="SUPFAM" id="SSF52402">
    <property type="entry name" value="Adenine nucleotide alpha hydrolases-like"/>
    <property type="match status" value="1"/>
</dbReference>
<dbReference type="PRINTS" id="PR01438">
    <property type="entry name" value="UNVRSLSTRESS"/>
</dbReference>
<comment type="similarity">
    <text evidence="1">Belongs to the universal stress protein A family.</text>
</comment>
<dbReference type="Gene3D" id="3.40.50.620">
    <property type="entry name" value="HUPs"/>
    <property type="match status" value="1"/>
</dbReference>
<dbReference type="EMBL" id="JACXIZ010000058">
    <property type="protein sequence ID" value="MBD2848203.1"/>
    <property type="molecule type" value="Genomic_DNA"/>
</dbReference>
<feature type="domain" description="UspA" evidence="2">
    <location>
        <begin position="3"/>
        <end position="144"/>
    </location>
</feature>
<dbReference type="AlphaFoldDB" id="A0A927BWL0"/>
<name>A0A927BWL0_9BACL</name>
<evidence type="ECO:0000313" key="4">
    <source>
        <dbReference type="Proteomes" id="UP000621560"/>
    </source>
</evidence>
<evidence type="ECO:0000256" key="1">
    <source>
        <dbReference type="ARBA" id="ARBA00008791"/>
    </source>
</evidence>
<reference evidence="3" key="1">
    <citation type="submission" date="2020-09" db="EMBL/GenBank/DDBJ databases">
        <title>A novel bacterium of genus Paenibacillus, isolated from South China Sea.</title>
        <authorList>
            <person name="Huang H."/>
            <person name="Mo K."/>
            <person name="Hu Y."/>
        </authorList>
    </citation>
    <scope>NUCLEOTIDE SEQUENCE</scope>
    <source>
        <strain evidence="3">IB182496</strain>
    </source>
</reference>
<dbReference type="PANTHER" id="PTHR46268">
    <property type="entry name" value="STRESS RESPONSE PROTEIN NHAX"/>
    <property type="match status" value="1"/>
</dbReference>
<dbReference type="CDD" id="cd00293">
    <property type="entry name" value="USP-like"/>
    <property type="match status" value="1"/>
</dbReference>
<dbReference type="Proteomes" id="UP000621560">
    <property type="component" value="Unassembled WGS sequence"/>
</dbReference>
<protein>
    <submittedName>
        <fullName evidence="3">Universal stress protein</fullName>
    </submittedName>
</protein>
<dbReference type="InterPro" id="IPR006016">
    <property type="entry name" value="UspA"/>
</dbReference>
<sequence>MPYQKLLVAYDGSEQSIRALKTGIDMAATWKARLDVLHVYEIPVMIVGEAMVQPPVESSVAVVEEADNLAAEARSLIAAVPDVNAEVQVLQGNPGKTILEQAEELGSDLIIIGSRGLGGIKEFFLGSVSHHVIQHAKVPIHVVK</sequence>
<evidence type="ECO:0000313" key="3">
    <source>
        <dbReference type="EMBL" id="MBD2848203.1"/>
    </source>
</evidence>
<comment type="caution">
    <text evidence="3">The sequence shown here is derived from an EMBL/GenBank/DDBJ whole genome shotgun (WGS) entry which is preliminary data.</text>
</comment>
<accession>A0A927BWL0</accession>
<proteinExistence type="inferred from homology"/>
<evidence type="ECO:0000259" key="2">
    <source>
        <dbReference type="Pfam" id="PF00582"/>
    </source>
</evidence>